<name>A0ACC4C651_POPAL</name>
<gene>
    <name evidence="1" type="ORF">D5086_013841</name>
</gene>
<dbReference type="EMBL" id="RCHU02000006">
    <property type="protein sequence ID" value="KAL3586974.1"/>
    <property type="molecule type" value="Genomic_DNA"/>
</dbReference>
<evidence type="ECO:0000313" key="2">
    <source>
        <dbReference type="Proteomes" id="UP000309997"/>
    </source>
</evidence>
<protein>
    <submittedName>
        <fullName evidence="1">Uncharacterized protein</fullName>
    </submittedName>
</protein>
<evidence type="ECO:0000313" key="1">
    <source>
        <dbReference type="EMBL" id="KAL3586974.1"/>
    </source>
</evidence>
<proteinExistence type="predicted"/>
<keyword evidence="2" id="KW-1185">Reference proteome</keyword>
<accession>A0ACC4C651</accession>
<reference evidence="1 2" key="1">
    <citation type="journal article" date="2024" name="Plant Biotechnol. J.">
        <title>Genome and CRISPR/Cas9 system of a widespread forest tree (Populus alba) in the world.</title>
        <authorList>
            <person name="Liu Y.J."/>
            <person name="Jiang P.F."/>
            <person name="Han X.M."/>
            <person name="Li X.Y."/>
            <person name="Wang H.M."/>
            <person name="Wang Y.J."/>
            <person name="Wang X.X."/>
            <person name="Zeng Q.Y."/>
        </authorList>
    </citation>
    <scope>NUCLEOTIDE SEQUENCE [LARGE SCALE GENOMIC DNA]</scope>
    <source>
        <strain evidence="2">cv. PAL-ZL1</strain>
    </source>
</reference>
<organism evidence="1 2">
    <name type="scientific">Populus alba</name>
    <name type="common">White poplar</name>
    <dbReference type="NCBI Taxonomy" id="43335"/>
    <lineage>
        <taxon>Eukaryota</taxon>
        <taxon>Viridiplantae</taxon>
        <taxon>Streptophyta</taxon>
        <taxon>Embryophyta</taxon>
        <taxon>Tracheophyta</taxon>
        <taxon>Spermatophyta</taxon>
        <taxon>Magnoliopsida</taxon>
        <taxon>eudicotyledons</taxon>
        <taxon>Gunneridae</taxon>
        <taxon>Pentapetalae</taxon>
        <taxon>rosids</taxon>
        <taxon>fabids</taxon>
        <taxon>Malpighiales</taxon>
        <taxon>Salicaceae</taxon>
        <taxon>Saliceae</taxon>
        <taxon>Populus</taxon>
    </lineage>
</organism>
<comment type="caution">
    <text evidence="1">The sequence shown here is derived from an EMBL/GenBank/DDBJ whole genome shotgun (WGS) entry which is preliminary data.</text>
</comment>
<dbReference type="Proteomes" id="UP000309997">
    <property type="component" value="Unassembled WGS sequence"/>
</dbReference>
<sequence>MVSYQSLQGDEGSELGELGSEYLLIGFRVIFNDLERTPPKPKSPDLVKFLYFDLSTEAHNALYELINSVTQKGRSDMIKNMTQAVEGDGDWMKVLLRLKAEGDGEERRCWEQGERLRREGQRAILAIIAKMRLMAALRLSSTNPMTITG</sequence>